<dbReference type="RefSeq" id="WP_213529319.1">
    <property type="nucleotide sequence ID" value="NZ_BOVJ01000106.1"/>
</dbReference>
<keyword evidence="2" id="KW-0732">Signal</keyword>
<sequence length="433" mass="49681">MRKYGLQRKIWGSLLAASVFIGTVFAPAAASAADSKFVDSIWKRYTNIEKAEEKLYLETLKHRTLEFKTLLQSATEQQKELERIIAEDQKYLENLYEEDLEQLERTYGDNRDYRAKLADYRRQLSPSYTPGVMWDYYKAANKSYTSSAHWKFDKAVSPSYSMGVMWKYRNEVNPYYSTSTMWKYRNTVNPHYSTSTMWKLRNEANENYSAGTMWRYAKGKITKAAAQKQMDQIFRDAQASLQQFRSDTKRKLDNVRDSSVRQLTEIRDSMIVTILEKRENAITKLNEMRQSSFGGTLTVRPLEIKFPPLSARVPAPNEIKVYIDGELQSFEQPPVVINGNTLVPMRAIFERLGAKITWNSATQTVTAVKNGTQIVLKLKSKKALVGGAEVELSVPAQAIRQTTMVPLRFVSEALGAEVKWNAAERTVTIRTDQ</sequence>
<dbReference type="Proteomes" id="UP000680304">
    <property type="component" value="Unassembled WGS sequence"/>
</dbReference>
<dbReference type="Pfam" id="PF07833">
    <property type="entry name" value="Cu_amine_oxidN1"/>
    <property type="match status" value="1"/>
</dbReference>
<evidence type="ECO:0000259" key="3">
    <source>
        <dbReference type="Pfam" id="PF07833"/>
    </source>
</evidence>
<feature type="domain" description="Copper amine oxidase-like N-terminal" evidence="3">
    <location>
        <begin position="323"/>
        <end position="429"/>
    </location>
</feature>
<accession>A0ABQ4N973</accession>
<gene>
    <name evidence="4" type="ORF">PACILC2_33520</name>
</gene>
<feature type="coiled-coil region" evidence="1">
    <location>
        <begin position="78"/>
        <end position="106"/>
    </location>
</feature>
<protein>
    <recommendedName>
        <fullName evidence="3">Copper amine oxidase-like N-terminal domain-containing protein</fullName>
    </recommendedName>
</protein>
<dbReference type="SUPFAM" id="SSF55383">
    <property type="entry name" value="Copper amine oxidase, domain N"/>
    <property type="match status" value="1"/>
</dbReference>
<proteinExistence type="predicted"/>
<organism evidence="4 5">
    <name type="scientific">Paenibacillus cisolokensis</name>
    <dbReference type="NCBI Taxonomy" id="1658519"/>
    <lineage>
        <taxon>Bacteria</taxon>
        <taxon>Bacillati</taxon>
        <taxon>Bacillota</taxon>
        <taxon>Bacilli</taxon>
        <taxon>Bacillales</taxon>
        <taxon>Paenibacillaceae</taxon>
        <taxon>Paenibacillus</taxon>
    </lineage>
</organism>
<evidence type="ECO:0000256" key="2">
    <source>
        <dbReference type="SAM" id="SignalP"/>
    </source>
</evidence>
<dbReference type="Gene3D" id="3.30.457.10">
    <property type="entry name" value="Copper amine oxidase-like, N-terminal domain"/>
    <property type="match status" value="1"/>
</dbReference>
<keyword evidence="1" id="KW-0175">Coiled coil</keyword>
<evidence type="ECO:0000313" key="5">
    <source>
        <dbReference type="Proteomes" id="UP000680304"/>
    </source>
</evidence>
<name>A0ABQ4N973_9BACL</name>
<feature type="chain" id="PRO_5045119223" description="Copper amine oxidase-like N-terminal domain-containing protein" evidence="2">
    <location>
        <begin position="33"/>
        <end position="433"/>
    </location>
</feature>
<comment type="caution">
    <text evidence="4">The sequence shown here is derived from an EMBL/GenBank/DDBJ whole genome shotgun (WGS) entry which is preliminary data.</text>
</comment>
<dbReference type="EMBL" id="BOVJ01000106">
    <property type="protein sequence ID" value="GIQ64784.1"/>
    <property type="molecule type" value="Genomic_DNA"/>
</dbReference>
<evidence type="ECO:0000313" key="4">
    <source>
        <dbReference type="EMBL" id="GIQ64784.1"/>
    </source>
</evidence>
<dbReference type="InterPro" id="IPR036582">
    <property type="entry name" value="Mao_N_sf"/>
</dbReference>
<reference evidence="4 5" key="1">
    <citation type="submission" date="2021-04" db="EMBL/GenBank/DDBJ databases">
        <title>Draft genome sequence of Paenibacillus cisolokensis, LC2-13A.</title>
        <authorList>
            <person name="Uke A."/>
            <person name="Chhe C."/>
            <person name="Baramee S."/>
            <person name="Kosugi A."/>
        </authorList>
    </citation>
    <scope>NUCLEOTIDE SEQUENCE [LARGE SCALE GENOMIC DNA]</scope>
    <source>
        <strain evidence="4 5">LC2-13A</strain>
    </source>
</reference>
<dbReference type="InterPro" id="IPR012854">
    <property type="entry name" value="Cu_amine_oxidase-like_N"/>
</dbReference>
<evidence type="ECO:0000256" key="1">
    <source>
        <dbReference type="SAM" id="Coils"/>
    </source>
</evidence>
<feature type="signal peptide" evidence="2">
    <location>
        <begin position="1"/>
        <end position="32"/>
    </location>
</feature>
<keyword evidence="5" id="KW-1185">Reference proteome</keyword>